<protein>
    <recommendedName>
        <fullName evidence="4">SPRY domain-containing protein</fullName>
    </recommendedName>
</protein>
<keyword evidence="6" id="KW-1185">Reference proteome</keyword>
<comment type="subcellular location">
    <subcellularLocation>
        <location evidence="1">Nucleus</location>
    </subcellularLocation>
</comment>
<evidence type="ECO:0000256" key="3">
    <source>
        <dbReference type="SAM" id="MobiDB-lite"/>
    </source>
</evidence>
<dbReference type="Gene3D" id="2.60.120.920">
    <property type="match status" value="1"/>
</dbReference>
<proteinExistence type="predicted"/>
<evidence type="ECO:0000313" key="6">
    <source>
        <dbReference type="Proteomes" id="UP000236161"/>
    </source>
</evidence>
<dbReference type="AlphaFoldDB" id="A0A2I0B7C1"/>
<dbReference type="Pfam" id="PF13671">
    <property type="entry name" value="AAA_33"/>
    <property type="match status" value="1"/>
</dbReference>
<dbReference type="PANTHER" id="PTHR12381">
    <property type="entry name" value="HETEROGENEOUS NUCLEAR RIBONUCLEOPROTEIN U FAMILY MEMBER"/>
    <property type="match status" value="1"/>
</dbReference>
<dbReference type="STRING" id="1088818.A0A2I0B7C1"/>
<dbReference type="InterPro" id="IPR027417">
    <property type="entry name" value="P-loop_NTPase"/>
</dbReference>
<dbReference type="Pfam" id="PF00622">
    <property type="entry name" value="SPRY"/>
    <property type="match status" value="1"/>
</dbReference>
<evidence type="ECO:0000259" key="4">
    <source>
        <dbReference type="SMART" id="SM00449"/>
    </source>
</evidence>
<dbReference type="GO" id="GO:0003723">
    <property type="term" value="F:RNA binding"/>
    <property type="evidence" value="ECO:0007669"/>
    <property type="project" value="TreeGrafter"/>
</dbReference>
<dbReference type="InterPro" id="IPR035778">
    <property type="entry name" value="SPRY_hnRNP_U"/>
</dbReference>
<dbReference type="EMBL" id="KZ451907">
    <property type="protein sequence ID" value="PKA63682.1"/>
    <property type="molecule type" value="Genomic_DNA"/>
</dbReference>
<evidence type="ECO:0000256" key="1">
    <source>
        <dbReference type="ARBA" id="ARBA00004123"/>
    </source>
</evidence>
<organism evidence="5 6">
    <name type="scientific">Apostasia shenzhenica</name>
    <dbReference type="NCBI Taxonomy" id="1088818"/>
    <lineage>
        <taxon>Eukaryota</taxon>
        <taxon>Viridiplantae</taxon>
        <taxon>Streptophyta</taxon>
        <taxon>Embryophyta</taxon>
        <taxon>Tracheophyta</taxon>
        <taxon>Spermatophyta</taxon>
        <taxon>Magnoliopsida</taxon>
        <taxon>Liliopsida</taxon>
        <taxon>Asparagales</taxon>
        <taxon>Orchidaceae</taxon>
        <taxon>Apostasioideae</taxon>
        <taxon>Apostasia</taxon>
    </lineage>
</organism>
<dbReference type="OrthoDB" id="445357at2759"/>
<dbReference type="Gene3D" id="3.40.50.300">
    <property type="entry name" value="P-loop containing nucleotide triphosphate hydrolases"/>
    <property type="match status" value="1"/>
</dbReference>
<dbReference type="SUPFAM" id="SSF52540">
    <property type="entry name" value="P-loop containing nucleoside triphosphate hydrolases"/>
    <property type="match status" value="1"/>
</dbReference>
<dbReference type="CDD" id="cd12884">
    <property type="entry name" value="SPRY_hnRNP"/>
    <property type="match status" value="1"/>
</dbReference>
<feature type="domain" description="SPRY" evidence="4">
    <location>
        <begin position="81"/>
        <end position="228"/>
    </location>
</feature>
<gene>
    <name evidence="5" type="ORF">AXF42_Ash016966</name>
</gene>
<evidence type="ECO:0000256" key="2">
    <source>
        <dbReference type="ARBA" id="ARBA00023242"/>
    </source>
</evidence>
<dbReference type="SMART" id="SM00449">
    <property type="entry name" value="SPRY"/>
    <property type="match status" value="1"/>
</dbReference>
<dbReference type="GO" id="GO:0000380">
    <property type="term" value="P:alternative mRNA splicing, via spliceosome"/>
    <property type="evidence" value="ECO:0007669"/>
    <property type="project" value="TreeGrafter"/>
</dbReference>
<name>A0A2I0B7C1_9ASPA</name>
<dbReference type="SUPFAM" id="SSF49899">
    <property type="entry name" value="Concanavalin A-like lectins/glucanases"/>
    <property type="match status" value="1"/>
</dbReference>
<reference evidence="5 6" key="1">
    <citation type="journal article" date="2017" name="Nature">
        <title>The Apostasia genome and the evolution of orchids.</title>
        <authorList>
            <person name="Zhang G.Q."/>
            <person name="Liu K.W."/>
            <person name="Li Z."/>
            <person name="Lohaus R."/>
            <person name="Hsiao Y.Y."/>
            <person name="Niu S.C."/>
            <person name="Wang J.Y."/>
            <person name="Lin Y.C."/>
            <person name="Xu Q."/>
            <person name="Chen L.J."/>
            <person name="Yoshida K."/>
            <person name="Fujiwara S."/>
            <person name="Wang Z.W."/>
            <person name="Zhang Y.Q."/>
            <person name="Mitsuda N."/>
            <person name="Wang M."/>
            <person name="Liu G.H."/>
            <person name="Pecoraro L."/>
            <person name="Huang H.X."/>
            <person name="Xiao X.J."/>
            <person name="Lin M."/>
            <person name="Wu X.Y."/>
            <person name="Wu W.L."/>
            <person name="Chen Y.Y."/>
            <person name="Chang S.B."/>
            <person name="Sakamoto S."/>
            <person name="Ohme-Takagi M."/>
            <person name="Yagi M."/>
            <person name="Zeng S.J."/>
            <person name="Shen C.Y."/>
            <person name="Yeh C.M."/>
            <person name="Luo Y.B."/>
            <person name="Tsai W.C."/>
            <person name="Van de Peer Y."/>
            <person name="Liu Z.J."/>
        </authorList>
    </citation>
    <scope>NUCLEOTIDE SEQUENCE [LARGE SCALE GENOMIC DNA]</scope>
    <source>
        <strain evidence="6">cv. Shenzhen</strain>
        <tissue evidence="5">Stem</tissue>
    </source>
</reference>
<dbReference type="GO" id="GO:0005634">
    <property type="term" value="C:nucleus"/>
    <property type="evidence" value="ECO:0007669"/>
    <property type="project" value="UniProtKB-SubCell"/>
</dbReference>
<sequence length="409" mass="45247">MASKLHHPPPRGDGELPVKRPKVEDPIPTGTLANLHRVRLNPADCGLDFDIDANELQGRALHEQGFAYCWSGARANIGIRGGKYCFGCKIISEQAVDMADTPADQQHVCRVGLSRGDDPVGNLGETVRSFGFGGTGKFSSAAKFLEYGEKFGVGDMIVCAVDLEKRPLASVGFSKNGRWLGIATEFDARSHGLGVVDIELKKLPWESALFPHVLLKNVVVQLHFSTGDGLIPEEGYRPWNLAIEDGNAVLGPTFSSLEECEVIMMVGLPASGKTTWAEKWVKEHPEKRYVLLGTNLALDLMKVPGLLRKHNYGERFDRLMDQATGIFNTLLARAAKTPRNYILDQTNVYKSARNRKLKQFVRYRKIAVVVFPTPVDLKARALKRFEVMGKEVPAEAVNEMLGQLCLTYK</sequence>
<evidence type="ECO:0000313" key="5">
    <source>
        <dbReference type="EMBL" id="PKA63682.1"/>
    </source>
</evidence>
<accession>A0A2I0B7C1</accession>
<dbReference type="Proteomes" id="UP000236161">
    <property type="component" value="Unassembled WGS sequence"/>
</dbReference>
<dbReference type="InterPro" id="IPR003877">
    <property type="entry name" value="SPRY_dom"/>
</dbReference>
<dbReference type="InterPro" id="IPR013320">
    <property type="entry name" value="ConA-like_dom_sf"/>
</dbReference>
<dbReference type="InterPro" id="IPR043136">
    <property type="entry name" value="B30.2/SPRY_sf"/>
</dbReference>
<feature type="region of interest" description="Disordered" evidence="3">
    <location>
        <begin position="1"/>
        <end position="28"/>
    </location>
</feature>
<feature type="compositionally biased region" description="Basic and acidic residues" evidence="3">
    <location>
        <begin position="10"/>
        <end position="25"/>
    </location>
</feature>
<keyword evidence="2" id="KW-0539">Nucleus</keyword>
<dbReference type="PANTHER" id="PTHR12381:SF56">
    <property type="entry name" value="B30.2_SPRY DOMAIN-CONTAINING PROTEIN-RELATED"/>
    <property type="match status" value="1"/>
</dbReference>